<organism evidence="2 3">
    <name type="scientific">Candidatus Iainarchaeum sp</name>
    <dbReference type="NCBI Taxonomy" id="3101447"/>
    <lineage>
        <taxon>Archaea</taxon>
        <taxon>Candidatus Iainarchaeota</taxon>
        <taxon>Candidatus Iainarchaeia</taxon>
        <taxon>Candidatus Iainarchaeales</taxon>
        <taxon>Candidatus Iainarchaeaceae</taxon>
        <taxon>Candidatus Iainarchaeum</taxon>
    </lineage>
</organism>
<dbReference type="AlphaFoldDB" id="A0A8T5GFR8"/>
<dbReference type="PANTHER" id="PTHR33303">
    <property type="entry name" value="CYTOPLASMIC PROTEIN-RELATED"/>
    <property type="match status" value="1"/>
</dbReference>
<proteinExistence type="predicted"/>
<reference evidence="2" key="1">
    <citation type="journal article" date="2021" name="ISME J.">
        <title>Mercury methylation by metabolically versatile and cosmopolitan marine bacteria.</title>
        <authorList>
            <person name="Lin H."/>
            <person name="Ascher D.B."/>
            <person name="Myung Y."/>
            <person name="Lamborg C.H."/>
            <person name="Hallam S.J."/>
            <person name="Gionfriddo C.M."/>
            <person name="Holt K.E."/>
            <person name="Moreau J.W."/>
        </authorList>
    </citation>
    <scope>NUCLEOTIDE SEQUENCE</scope>
    <source>
        <strain evidence="2">SI075_bin30</strain>
    </source>
</reference>
<dbReference type="Gene3D" id="3.40.50.720">
    <property type="entry name" value="NAD(P)-binding Rossmann-like Domain"/>
    <property type="match status" value="1"/>
</dbReference>
<dbReference type="SMART" id="SM00881">
    <property type="entry name" value="CoA_binding"/>
    <property type="match status" value="1"/>
</dbReference>
<dbReference type="EMBL" id="JABJNZ010000046">
    <property type="protein sequence ID" value="MBT4870568.1"/>
    <property type="molecule type" value="Genomic_DNA"/>
</dbReference>
<sequence length="132" mass="15019">MYKNLVEEILKETKTIAIVGCSSNEEKAAHIVPKYLQEVGYKIIPINPVAEKILGEKVFPSLLKLEEKVDLVLVFRPSEETPIIAKQVINKTKYLWLQLGISNEEVEKVAKEANIGLIMDKCMMVEHKQARQ</sequence>
<protein>
    <submittedName>
        <fullName evidence="2">CoA-binding protein</fullName>
    </submittedName>
</protein>
<accession>A0A8T5GFR8</accession>
<dbReference type="PANTHER" id="PTHR33303:SF2">
    <property type="entry name" value="COA-BINDING DOMAIN-CONTAINING PROTEIN"/>
    <property type="match status" value="1"/>
</dbReference>
<dbReference type="SUPFAM" id="SSF51735">
    <property type="entry name" value="NAD(P)-binding Rossmann-fold domains"/>
    <property type="match status" value="1"/>
</dbReference>
<dbReference type="Pfam" id="PF13380">
    <property type="entry name" value="CoA_binding_2"/>
    <property type="match status" value="1"/>
</dbReference>
<name>A0A8T5GFR8_9ARCH</name>
<dbReference type="InterPro" id="IPR003781">
    <property type="entry name" value="CoA-bd"/>
</dbReference>
<evidence type="ECO:0000259" key="1">
    <source>
        <dbReference type="SMART" id="SM00881"/>
    </source>
</evidence>
<evidence type="ECO:0000313" key="3">
    <source>
        <dbReference type="Proteomes" id="UP000722459"/>
    </source>
</evidence>
<dbReference type="Proteomes" id="UP000722459">
    <property type="component" value="Unassembled WGS sequence"/>
</dbReference>
<dbReference type="InterPro" id="IPR036291">
    <property type="entry name" value="NAD(P)-bd_dom_sf"/>
</dbReference>
<gene>
    <name evidence="2" type="ORF">HON47_03275</name>
</gene>
<evidence type="ECO:0000313" key="2">
    <source>
        <dbReference type="EMBL" id="MBT4870568.1"/>
    </source>
</evidence>
<feature type="domain" description="CoA-binding" evidence="1">
    <location>
        <begin position="9"/>
        <end position="101"/>
    </location>
</feature>
<comment type="caution">
    <text evidence="2">The sequence shown here is derived from an EMBL/GenBank/DDBJ whole genome shotgun (WGS) entry which is preliminary data.</text>
</comment>